<dbReference type="Proteomes" id="UP000663828">
    <property type="component" value="Unassembled WGS sequence"/>
</dbReference>
<protein>
    <submittedName>
        <fullName evidence="2">Uncharacterized protein</fullName>
    </submittedName>
</protein>
<evidence type="ECO:0000313" key="5">
    <source>
        <dbReference type="Proteomes" id="UP000663852"/>
    </source>
</evidence>
<keyword evidence="1" id="KW-1133">Transmembrane helix</keyword>
<reference evidence="2" key="1">
    <citation type="submission" date="2021-02" db="EMBL/GenBank/DDBJ databases">
        <authorList>
            <person name="Nowell W R."/>
        </authorList>
    </citation>
    <scope>NUCLEOTIDE SEQUENCE</scope>
</reference>
<keyword evidence="1" id="KW-0472">Membrane</keyword>
<dbReference type="AlphaFoldDB" id="A0A814PH77"/>
<keyword evidence="4" id="KW-1185">Reference proteome</keyword>
<sequence length="270" mass="30981">MPPTCPFNSKNEVMNGISSNDIVQDKLIPIPSHLKQSKYGFNAFLLLLQYVTPFHLIAMGLFLSLFLPTTIIAILSFAFFLYPLIKQVLRYYNYLPVPYSECIIRSTYSARCEGDFVVFLIGIRPNGANPLTKSFKEIVAAFQKMIAELEADRTLGYMGGDLYVSANSRKSATMYVQYWRSYEALQKWTHTRLGTHVKIMSEYMKTDRFEGVNGIWHETYKVRDGEYECIYGNMPPMGLALATQAVYETKLNNGSKRMQQRQKEKEAQGF</sequence>
<dbReference type="OrthoDB" id="3202396at2759"/>
<evidence type="ECO:0000313" key="3">
    <source>
        <dbReference type="EMBL" id="CAF1302623.1"/>
    </source>
</evidence>
<keyword evidence="1" id="KW-0812">Transmembrane</keyword>
<evidence type="ECO:0000313" key="4">
    <source>
        <dbReference type="Proteomes" id="UP000663828"/>
    </source>
</evidence>
<dbReference type="Proteomes" id="UP000663852">
    <property type="component" value="Unassembled WGS sequence"/>
</dbReference>
<feature type="transmembrane region" description="Helical" evidence="1">
    <location>
        <begin position="39"/>
        <end position="59"/>
    </location>
</feature>
<accession>A0A814PH77</accession>
<dbReference type="EMBL" id="CAJNOJ010000099">
    <property type="protein sequence ID" value="CAF1104897.1"/>
    <property type="molecule type" value="Genomic_DNA"/>
</dbReference>
<organism evidence="2 5">
    <name type="scientific">Adineta ricciae</name>
    <name type="common">Rotifer</name>
    <dbReference type="NCBI Taxonomy" id="249248"/>
    <lineage>
        <taxon>Eukaryota</taxon>
        <taxon>Metazoa</taxon>
        <taxon>Spiralia</taxon>
        <taxon>Gnathifera</taxon>
        <taxon>Rotifera</taxon>
        <taxon>Eurotatoria</taxon>
        <taxon>Bdelloidea</taxon>
        <taxon>Adinetida</taxon>
        <taxon>Adinetidae</taxon>
        <taxon>Adineta</taxon>
    </lineage>
</organism>
<gene>
    <name evidence="2" type="ORF">EDS130_LOCUS20182</name>
    <name evidence="3" type="ORF">XAT740_LOCUS28946</name>
</gene>
<feature type="transmembrane region" description="Helical" evidence="1">
    <location>
        <begin position="65"/>
        <end position="85"/>
    </location>
</feature>
<evidence type="ECO:0000313" key="2">
    <source>
        <dbReference type="EMBL" id="CAF1104897.1"/>
    </source>
</evidence>
<dbReference type="InterPro" id="IPR025444">
    <property type="entry name" value="Monooxy_af470"/>
</dbReference>
<proteinExistence type="predicted"/>
<dbReference type="EMBL" id="CAJNOR010002497">
    <property type="protein sequence ID" value="CAF1302623.1"/>
    <property type="molecule type" value="Genomic_DNA"/>
</dbReference>
<evidence type="ECO:0000256" key="1">
    <source>
        <dbReference type="SAM" id="Phobius"/>
    </source>
</evidence>
<comment type="caution">
    <text evidence="2">The sequence shown here is derived from an EMBL/GenBank/DDBJ whole genome shotgun (WGS) entry which is preliminary data.</text>
</comment>
<dbReference type="Pfam" id="PF13826">
    <property type="entry name" value="Monooxy_af470-like"/>
    <property type="match status" value="1"/>
</dbReference>
<name>A0A814PH77_ADIRI</name>